<keyword evidence="6 9" id="KW-0238">DNA-binding</keyword>
<proteinExistence type="inferred from homology"/>
<dbReference type="Proteomes" id="UP001595476">
    <property type="component" value="Unassembled WGS sequence"/>
</dbReference>
<dbReference type="SMART" id="SM00533">
    <property type="entry name" value="MUTSd"/>
    <property type="match status" value="1"/>
</dbReference>
<dbReference type="Gene3D" id="1.10.1420.10">
    <property type="match status" value="2"/>
</dbReference>
<dbReference type="PANTHER" id="PTHR11361">
    <property type="entry name" value="DNA MISMATCH REPAIR PROTEIN MUTS FAMILY MEMBER"/>
    <property type="match status" value="1"/>
</dbReference>
<accession>A0ABV7H9L6</accession>
<organism evidence="13 14">
    <name type="scientific">Litoribrevibacter euphylliae</name>
    <dbReference type="NCBI Taxonomy" id="1834034"/>
    <lineage>
        <taxon>Bacteria</taxon>
        <taxon>Pseudomonadati</taxon>
        <taxon>Pseudomonadota</taxon>
        <taxon>Gammaproteobacteria</taxon>
        <taxon>Oceanospirillales</taxon>
        <taxon>Oceanospirillaceae</taxon>
        <taxon>Litoribrevibacter</taxon>
    </lineage>
</organism>
<dbReference type="InterPro" id="IPR007860">
    <property type="entry name" value="DNA_mmatch_repair_MutS_con_dom"/>
</dbReference>
<sequence length="879" mass="97123">MAKQSTDKSSQHTPMMQQYFKIKQEHPNELVFYRMGDFYELFYDDAKLAAELLDITLTARGKSGGQPIPMAGIPYHAAEGYVARLVKFGRSVAICEQVGDPATSKGPVERKVVRVVTPGTLTDEAFLEERRDNLLCAVYSQDQMFGIATMELSSGRFNVLEAPDQESLLGEIERLSPAELLVSEDSLLVDLFSERSGVRKLPPWNFDSETSQRLLTKQFKTQSLQGFGCDDMPIAIIAAGALLNYARETQRSELPHITSISPEIRDESLLMDAATRKNLEIDTNLMGGHQFTLAALMDKCGTAMGSRLLRRWLNRPIRDHVQLQARQQAIATLSDNYLFEDLLAVLKQIGDVERILARVALGSARPRDLARLRDTFNLLPELQQALSEQDSSLLAKLKEQISEFPELADLLARAIIENPPVVIRDGGVIAEGYDAELDELRGLSENAGQFLVDLETREKERTGLSTLKVGYNRVHGYFIELSKQQSDQAPTEYIRRQTLKNTERFITPELKEFEDKALSSKSRALSREKALYEELVSRLGDQLAELKASANAISELDVLVSFSERAVTLNFTQPQLSEETGILISAGRHPVVEDLLDDPFVPNSAELTKLNTMMIITGPNMGGKSTYMRQIALISLLAHIGSFVPAEAVTIGPLDRIFTRMGSSDDVAGGRSTFMVEMTETANILNNATEQSLVIMDEVGRGTSTFDGLSLAWASAEHLAKLGSLTLFATHYFEMTELPELHANTSNVHLTATEHDDHIIFMHSVQKGPASKSYGLQVGQLAGVPPSVIQSAKQKLSELEAGKVTLSSTTSNTASPKSSSDQVPETTPHQNDKDSPFQADMFISPVNDKVLTLLEKLSPDDLTPREALEALYNLKEASE</sequence>
<dbReference type="Gene3D" id="3.40.1170.10">
    <property type="entry name" value="DNA repair protein MutS, domain I"/>
    <property type="match status" value="1"/>
</dbReference>
<evidence type="ECO:0000256" key="11">
    <source>
        <dbReference type="SAM" id="MobiDB-lite"/>
    </source>
</evidence>
<evidence type="ECO:0000256" key="3">
    <source>
        <dbReference type="ARBA" id="ARBA00022741"/>
    </source>
</evidence>
<dbReference type="Gene3D" id="3.30.420.110">
    <property type="entry name" value="MutS, connector domain"/>
    <property type="match status" value="1"/>
</dbReference>
<keyword evidence="3 9" id="KW-0547">Nucleotide-binding</keyword>
<dbReference type="EMBL" id="JBHRSZ010000002">
    <property type="protein sequence ID" value="MFC3150437.1"/>
    <property type="molecule type" value="Genomic_DNA"/>
</dbReference>
<dbReference type="RefSeq" id="WP_386717239.1">
    <property type="nucleotide sequence ID" value="NZ_JBHRSZ010000002.1"/>
</dbReference>
<feature type="compositionally biased region" description="Polar residues" evidence="11">
    <location>
        <begin position="805"/>
        <end position="829"/>
    </location>
</feature>
<evidence type="ECO:0000256" key="1">
    <source>
        <dbReference type="ARBA" id="ARBA00006271"/>
    </source>
</evidence>
<dbReference type="PANTHER" id="PTHR11361:SF34">
    <property type="entry name" value="DNA MISMATCH REPAIR PROTEIN MSH1, MITOCHONDRIAL"/>
    <property type="match status" value="1"/>
</dbReference>
<dbReference type="NCBIfam" id="TIGR01070">
    <property type="entry name" value="mutS1"/>
    <property type="match status" value="1"/>
</dbReference>
<dbReference type="InterPro" id="IPR000432">
    <property type="entry name" value="DNA_mismatch_repair_MutS_C"/>
</dbReference>
<evidence type="ECO:0000256" key="9">
    <source>
        <dbReference type="HAMAP-Rule" id="MF_00096"/>
    </source>
</evidence>
<feature type="domain" description="DNA mismatch repair proteins mutS family" evidence="12">
    <location>
        <begin position="692"/>
        <end position="708"/>
    </location>
</feature>
<dbReference type="InterPro" id="IPR007861">
    <property type="entry name" value="DNA_mismatch_repair_MutS_clamp"/>
</dbReference>
<evidence type="ECO:0000256" key="10">
    <source>
        <dbReference type="RuleBase" id="RU003756"/>
    </source>
</evidence>
<keyword evidence="4 9" id="KW-0227">DNA damage</keyword>
<dbReference type="Gene3D" id="3.40.50.300">
    <property type="entry name" value="P-loop containing nucleotide triphosphate hydrolases"/>
    <property type="match status" value="1"/>
</dbReference>
<dbReference type="Pfam" id="PF00488">
    <property type="entry name" value="MutS_V"/>
    <property type="match status" value="1"/>
</dbReference>
<dbReference type="Pfam" id="PF05192">
    <property type="entry name" value="MutS_III"/>
    <property type="match status" value="1"/>
</dbReference>
<dbReference type="SMART" id="SM00534">
    <property type="entry name" value="MUTSac"/>
    <property type="match status" value="1"/>
</dbReference>
<dbReference type="InterPro" id="IPR027417">
    <property type="entry name" value="P-loop_NTPase"/>
</dbReference>
<dbReference type="SUPFAM" id="SSF52540">
    <property type="entry name" value="P-loop containing nucleoside triphosphate hydrolases"/>
    <property type="match status" value="1"/>
</dbReference>
<protein>
    <recommendedName>
        <fullName evidence="2 9">DNA mismatch repair protein MutS</fullName>
    </recommendedName>
</protein>
<evidence type="ECO:0000256" key="5">
    <source>
        <dbReference type="ARBA" id="ARBA00022840"/>
    </source>
</evidence>
<dbReference type="SUPFAM" id="SSF53150">
    <property type="entry name" value="DNA repair protein MutS, domain II"/>
    <property type="match status" value="1"/>
</dbReference>
<keyword evidence="7 9" id="KW-0234">DNA repair</keyword>
<dbReference type="InterPro" id="IPR007696">
    <property type="entry name" value="DNA_mismatch_repair_MutS_core"/>
</dbReference>
<evidence type="ECO:0000256" key="4">
    <source>
        <dbReference type="ARBA" id="ARBA00022763"/>
    </source>
</evidence>
<reference evidence="14" key="1">
    <citation type="journal article" date="2019" name="Int. J. Syst. Evol. Microbiol.">
        <title>The Global Catalogue of Microorganisms (GCM) 10K type strain sequencing project: providing services to taxonomists for standard genome sequencing and annotation.</title>
        <authorList>
            <consortium name="The Broad Institute Genomics Platform"/>
            <consortium name="The Broad Institute Genome Sequencing Center for Infectious Disease"/>
            <person name="Wu L."/>
            <person name="Ma J."/>
        </authorList>
    </citation>
    <scope>NUCLEOTIDE SEQUENCE [LARGE SCALE GENOMIC DNA]</scope>
    <source>
        <strain evidence="14">KCTC 52438</strain>
    </source>
</reference>
<keyword evidence="5 9" id="KW-0067">ATP-binding</keyword>
<evidence type="ECO:0000259" key="12">
    <source>
        <dbReference type="PROSITE" id="PS00486"/>
    </source>
</evidence>
<dbReference type="InterPro" id="IPR005748">
    <property type="entry name" value="DNA_mismatch_repair_MutS"/>
</dbReference>
<dbReference type="InterPro" id="IPR045076">
    <property type="entry name" value="MutS"/>
</dbReference>
<dbReference type="SUPFAM" id="SSF55271">
    <property type="entry name" value="DNA repair protein MutS, domain I"/>
    <property type="match status" value="1"/>
</dbReference>
<evidence type="ECO:0000313" key="14">
    <source>
        <dbReference type="Proteomes" id="UP001595476"/>
    </source>
</evidence>
<dbReference type="Pfam" id="PF01624">
    <property type="entry name" value="MutS_I"/>
    <property type="match status" value="1"/>
</dbReference>
<comment type="function">
    <text evidence="8 9">This protein is involved in the repair of mismatches in DNA. It is possible that it carries out the mismatch recognition step. This protein has a weak ATPase activity.</text>
</comment>
<dbReference type="InterPro" id="IPR016151">
    <property type="entry name" value="DNA_mismatch_repair_MutS_N"/>
</dbReference>
<dbReference type="PROSITE" id="PS00486">
    <property type="entry name" value="DNA_MISMATCH_REPAIR_2"/>
    <property type="match status" value="1"/>
</dbReference>
<comment type="caution">
    <text evidence="13">The sequence shown here is derived from an EMBL/GenBank/DDBJ whole genome shotgun (WGS) entry which is preliminary data.</text>
</comment>
<keyword evidence="14" id="KW-1185">Reference proteome</keyword>
<dbReference type="InterPro" id="IPR017261">
    <property type="entry name" value="DNA_mismatch_repair_MutS/MSH"/>
</dbReference>
<dbReference type="SUPFAM" id="SSF48334">
    <property type="entry name" value="DNA repair protein MutS, domain III"/>
    <property type="match status" value="1"/>
</dbReference>
<dbReference type="Pfam" id="PF05188">
    <property type="entry name" value="MutS_II"/>
    <property type="match status" value="1"/>
</dbReference>
<feature type="binding site" evidence="9">
    <location>
        <begin position="618"/>
        <end position="625"/>
    </location>
    <ligand>
        <name>ATP</name>
        <dbReference type="ChEBI" id="CHEBI:30616"/>
    </ligand>
</feature>
<evidence type="ECO:0000256" key="8">
    <source>
        <dbReference type="ARBA" id="ARBA00024647"/>
    </source>
</evidence>
<dbReference type="CDD" id="cd03284">
    <property type="entry name" value="ABC_MutS1"/>
    <property type="match status" value="1"/>
</dbReference>
<dbReference type="PIRSF" id="PIRSF037677">
    <property type="entry name" value="DNA_mis_repair_Msh6"/>
    <property type="match status" value="1"/>
</dbReference>
<dbReference type="NCBIfam" id="NF003810">
    <property type="entry name" value="PRK05399.1"/>
    <property type="match status" value="1"/>
</dbReference>
<gene>
    <name evidence="9 13" type="primary">mutS</name>
    <name evidence="13" type="ORF">ACFOEK_05335</name>
</gene>
<comment type="similarity">
    <text evidence="1 9 10">Belongs to the DNA mismatch repair MutS family.</text>
</comment>
<dbReference type="InterPro" id="IPR036678">
    <property type="entry name" value="MutS_con_dom_sf"/>
</dbReference>
<evidence type="ECO:0000256" key="7">
    <source>
        <dbReference type="ARBA" id="ARBA00023204"/>
    </source>
</evidence>
<dbReference type="HAMAP" id="MF_00096">
    <property type="entry name" value="MutS"/>
    <property type="match status" value="1"/>
</dbReference>
<evidence type="ECO:0000313" key="13">
    <source>
        <dbReference type="EMBL" id="MFC3150437.1"/>
    </source>
</evidence>
<feature type="region of interest" description="Disordered" evidence="11">
    <location>
        <begin position="805"/>
        <end position="841"/>
    </location>
</feature>
<evidence type="ECO:0000256" key="2">
    <source>
        <dbReference type="ARBA" id="ARBA00021982"/>
    </source>
</evidence>
<dbReference type="Gene3D" id="6.10.140.430">
    <property type="match status" value="1"/>
</dbReference>
<dbReference type="InterPro" id="IPR007695">
    <property type="entry name" value="DNA_mismatch_repair_MutS-lik_N"/>
</dbReference>
<name>A0ABV7H9L6_9GAMM</name>
<evidence type="ECO:0000256" key="6">
    <source>
        <dbReference type="ARBA" id="ARBA00023125"/>
    </source>
</evidence>
<dbReference type="Pfam" id="PF05190">
    <property type="entry name" value="MutS_IV"/>
    <property type="match status" value="1"/>
</dbReference>
<dbReference type="InterPro" id="IPR036187">
    <property type="entry name" value="DNA_mismatch_repair_MutS_sf"/>
</dbReference>